<evidence type="ECO:0000256" key="1">
    <source>
        <dbReference type="ARBA" id="ARBA00004286"/>
    </source>
</evidence>
<feature type="region of interest" description="Disordered" evidence="9">
    <location>
        <begin position="1074"/>
        <end position="1115"/>
    </location>
</feature>
<dbReference type="PANTHER" id="PTHR14418">
    <property type="entry name" value="CONDENSIN COMPLEX SUBUNIT 3-RELATED"/>
    <property type="match status" value="1"/>
</dbReference>
<evidence type="ECO:0000256" key="2">
    <source>
        <dbReference type="ARBA" id="ARBA00006533"/>
    </source>
</evidence>
<dbReference type="InterPro" id="IPR016024">
    <property type="entry name" value="ARM-type_fold"/>
</dbReference>
<feature type="domain" description="Nuclear condensin complex subunit 3 C-terminal" evidence="10">
    <location>
        <begin position="646"/>
        <end position="1001"/>
    </location>
</feature>
<dbReference type="GO" id="GO:0000796">
    <property type="term" value="C:condensin complex"/>
    <property type="evidence" value="ECO:0007669"/>
    <property type="project" value="InterPro"/>
</dbReference>
<dbReference type="GO" id="GO:0051301">
    <property type="term" value="P:cell division"/>
    <property type="evidence" value="ECO:0007669"/>
    <property type="project" value="UniProtKB-KW"/>
</dbReference>
<reference evidence="11 12" key="1">
    <citation type="journal article" date="2019" name="Plant Biotechnol. J.">
        <title>The red bayberry genome and genetic basis of sex determination.</title>
        <authorList>
            <person name="Jia H.M."/>
            <person name="Jia H.J."/>
            <person name="Cai Q.L."/>
            <person name="Wang Y."/>
            <person name="Zhao H.B."/>
            <person name="Yang W.F."/>
            <person name="Wang G.Y."/>
            <person name="Li Y.H."/>
            <person name="Zhan D.L."/>
            <person name="Shen Y.T."/>
            <person name="Niu Q.F."/>
            <person name="Chang L."/>
            <person name="Qiu J."/>
            <person name="Zhao L."/>
            <person name="Xie H.B."/>
            <person name="Fu W.Y."/>
            <person name="Jin J."/>
            <person name="Li X.W."/>
            <person name="Jiao Y."/>
            <person name="Zhou C.C."/>
            <person name="Tu T."/>
            <person name="Chai C.Y."/>
            <person name="Gao J.L."/>
            <person name="Fan L.J."/>
            <person name="van de Weg E."/>
            <person name="Wang J.Y."/>
            <person name="Gao Z.S."/>
        </authorList>
    </citation>
    <scope>NUCLEOTIDE SEQUENCE [LARGE SCALE GENOMIC DNA]</scope>
    <source>
        <tissue evidence="11">Leaves</tissue>
    </source>
</reference>
<evidence type="ECO:0000313" key="12">
    <source>
        <dbReference type="Proteomes" id="UP000516437"/>
    </source>
</evidence>
<keyword evidence="7" id="KW-0131">Cell cycle</keyword>
<dbReference type="SUPFAM" id="SSF48371">
    <property type="entry name" value="ARM repeat"/>
    <property type="match status" value="1"/>
</dbReference>
<evidence type="ECO:0000256" key="9">
    <source>
        <dbReference type="SAM" id="MobiDB-lite"/>
    </source>
</evidence>
<dbReference type="InterPro" id="IPR025977">
    <property type="entry name" value="Cnd3_C"/>
</dbReference>
<dbReference type="AlphaFoldDB" id="A0A6A1V5X5"/>
<keyword evidence="6" id="KW-0226">DNA condensation</keyword>
<comment type="similarity">
    <text evidence="2">Belongs to the CND3 (condensin subunit 3) family.</text>
</comment>
<name>A0A6A1V5X5_9ROSI</name>
<evidence type="ECO:0000256" key="7">
    <source>
        <dbReference type="ARBA" id="ARBA00023306"/>
    </source>
</evidence>
<dbReference type="Pfam" id="PF12719">
    <property type="entry name" value="Cnd3"/>
    <property type="match status" value="1"/>
</dbReference>
<keyword evidence="12" id="KW-1185">Reference proteome</keyword>
<sequence length="1242" mass="138277">MPKRRRKRERDLRKKFGRELREVCEKSLQQRSERTTIEAGITGDGEDEIRMSAENLFYAQTNRAQAFFAPNKKEKLQGPAHDLSFRLVKLPLEFETKTERELREPSQAANQIRFGDCIWSGVMAEETEEEKQLKLKIAKILDEARTSYATHNRKLKELSAVRSKSSSPHQFFSAFSKTLVPLFSFQRRIASTERIVRFVSVFSGARDPTNSSDCDAFLKEFIRFLLSAAAVANKTARFRACQIISEIIMRLPDDAEVSDELWDEVIDCMMLRVRDKVPLIRTFAVRALSRFANDGENSDILDLFLEELLLEQNAEVRKAILLSLPPSNSTLQVIIECTMDVSESVRKAAYCVLANKFPLQSLSIKLRTIILQRGLADRSPAVSKECLKLMKDEWLIKCCNGDPVELLKYLDVETYELVGDAVMGALLEAGLVNLRDGESILKYMSSKVDGMEGDSVHYIPSIQLIEAEVALYWRNACRHLQSEAQAKGSDAAATMGTEAAVYAAEASDKNDLLERILPATVSDYIDLVKAHIDAGSDYRFASRQLLLLGAMLDFSDATNRKVAGAFVQELLHKPLEHELDDDENIIVIGDGINLGGDREWANAVSGLVKKVHAANGEFEAVVLRVVEELARPCRERTADVMQWMHSLALTGLVLENARSFGSLQGQDIEPTELLQSLLLPGAKHAHLDVQRIAVRCLGLFGLLEKKPNQELVKQLRRSFVHGPPAVSVVACKALIDLGMWHGTEEVDRAVGENFSLEVLHEKKAFSPVNFSDTDELPNVQMLDLLYAAIDKDDGNNSLASDEYESVQAILGEGFAKILLLSENYPSIPASLHPFLLAKLISLYFSNERKELQRLKQCLSVFFEHYPSLSATHKASDKTKNKCLSKAFIPVMRSMWPGINGSAGCSTLIVSNMRKRAVQASRFMLQMMQAPLYEKETAKDNEEGNKELPEVLNGSLGPPLECGEEGLAICIAVEVASSHAKKTAAERTYVSALCRILVMLHFRLTEQGAIKLMRCLLNLVAESVLAEKDLLKELKRMAEHLKAVDRQPEQKLLPDQANTILGRLDLDFNLDIDGSVGMPQTPAPRSTRAPRSRRRVRVEEASSDEEVSPDSMVPTVAGTIGTRSQRASKTAALSKMTASTSIMIGEDDDGEEGSECTNLDEYSAAEPLLPIASNRFLDMVLMNILHIRRTAARWAHWPRWHYFQRVSGCGDGEQHITLTTAARWPLAVAALALLCAGSSSNIS</sequence>
<dbReference type="OrthoDB" id="27187at2759"/>
<dbReference type="GO" id="GO:0007076">
    <property type="term" value="P:mitotic chromosome condensation"/>
    <property type="evidence" value="ECO:0007669"/>
    <property type="project" value="InterPro"/>
</dbReference>
<evidence type="ECO:0000313" key="11">
    <source>
        <dbReference type="EMBL" id="KAB1208081.1"/>
    </source>
</evidence>
<evidence type="ECO:0000256" key="6">
    <source>
        <dbReference type="ARBA" id="ARBA00023067"/>
    </source>
</evidence>
<dbReference type="Proteomes" id="UP000516437">
    <property type="component" value="Chromosome 7"/>
</dbReference>
<evidence type="ECO:0000259" key="10">
    <source>
        <dbReference type="Pfam" id="PF12719"/>
    </source>
</evidence>
<dbReference type="GO" id="GO:0000793">
    <property type="term" value="C:condensed chromosome"/>
    <property type="evidence" value="ECO:0007669"/>
    <property type="project" value="TreeGrafter"/>
</dbReference>
<evidence type="ECO:0000256" key="4">
    <source>
        <dbReference type="ARBA" id="ARBA00022618"/>
    </source>
</evidence>
<dbReference type="InterPro" id="IPR027165">
    <property type="entry name" value="CND3"/>
</dbReference>
<dbReference type="PANTHER" id="PTHR14418:SF5">
    <property type="entry name" value="CONDENSIN COMPLEX SUBUNIT 3"/>
    <property type="match status" value="1"/>
</dbReference>
<comment type="caution">
    <text evidence="11">The sequence shown here is derived from an EMBL/GenBank/DDBJ whole genome shotgun (WGS) entry which is preliminary data.</text>
</comment>
<dbReference type="Gene3D" id="1.25.10.10">
    <property type="entry name" value="Leucine-rich Repeat Variant"/>
    <property type="match status" value="1"/>
</dbReference>
<evidence type="ECO:0000256" key="5">
    <source>
        <dbReference type="ARBA" id="ARBA00022776"/>
    </source>
</evidence>
<accession>A0A6A1V5X5</accession>
<keyword evidence="5" id="KW-0498">Mitosis</keyword>
<protein>
    <submittedName>
        <fullName evidence="11">Condensin complex subunit 3</fullName>
    </submittedName>
</protein>
<evidence type="ECO:0000256" key="8">
    <source>
        <dbReference type="SAM" id="Coils"/>
    </source>
</evidence>
<comment type="subcellular location">
    <subcellularLocation>
        <location evidence="1">Chromosome</location>
    </subcellularLocation>
</comment>
<dbReference type="InterPro" id="IPR011989">
    <property type="entry name" value="ARM-like"/>
</dbReference>
<proteinExistence type="inferred from homology"/>
<evidence type="ECO:0000256" key="3">
    <source>
        <dbReference type="ARBA" id="ARBA00022454"/>
    </source>
</evidence>
<organism evidence="11 12">
    <name type="scientific">Morella rubra</name>
    <name type="common">Chinese bayberry</name>
    <dbReference type="NCBI Taxonomy" id="262757"/>
    <lineage>
        <taxon>Eukaryota</taxon>
        <taxon>Viridiplantae</taxon>
        <taxon>Streptophyta</taxon>
        <taxon>Embryophyta</taxon>
        <taxon>Tracheophyta</taxon>
        <taxon>Spermatophyta</taxon>
        <taxon>Magnoliopsida</taxon>
        <taxon>eudicotyledons</taxon>
        <taxon>Gunneridae</taxon>
        <taxon>Pentapetalae</taxon>
        <taxon>rosids</taxon>
        <taxon>fabids</taxon>
        <taxon>Fagales</taxon>
        <taxon>Myricaceae</taxon>
        <taxon>Morella</taxon>
    </lineage>
</organism>
<gene>
    <name evidence="11" type="ORF">CJ030_MR7G013062</name>
</gene>
<feature type="coiled-coil region" evidence="8">
    <location>
        <begin position="123"/>
        <end position="161"/>
    </location>
</feature>
<keyword evidence="4" id="KW-0132">Cell division</keyword>
<keyword evidence="3" id="KW-0158">Chromosome</keyword>
<keyword evidence="8" id="KW-0175">Coiled coil</keyword>
<dbReference type="EMBL" id="RXIC02000025">
    <property type="protein sequence ID" value="KAB1208081.1"/>
    <property type="molecule type" value="Genomic_DNA"/>
</dbReference>